<reference evidence="1 2" key="1">
    <citation type="submission" date="2017-03" db="EMBL/GenBank/DDBJ databases">
        <title>Genome analysis of strain PAMC 26510.</title>
        <authorList>
            <person name="Oh H.-M."/>
            <person name="Yang J.-A."/>
        </authorList>
    </citation>
    <scope>NUCLEOTIDE SEQUENCE [LARGE SCALE GENOMIC DNA]</scope>
    <source>
        <strain evidence="1 2">PAMC 26510</strain>
    </source>
</reference>
<organism evidence="1 2">
    <name type="scientific">Caballeronia sordidicola</name>
    <name type="common">Burkholderia sordidicola</name>
    <dbReference type="NCBI Taxonomy" id="196367"/>
    <lineage>
        <taxon>Bacteria</taxon>
        <taxon>Pseudomonadati</taxon>
        <taxon>Pseudomonadota</taxon>
        <taxon>Betaproteobacteria</taxon>
        <taxon>Burkholderiales</taxon>
        <taxon>Burkholderiaceae</taxon>
        <taxon>Caballeronia</taxon>
    </lineage>
</organism>
<protein>
    <submittedName>
        <fullName evidence="1">Uncharacterized protein</fullName>
    </submittedName>
</protein>
<comment type="caution">
    <text evidence="1">The sequence shown here is derived from an EMBL/GenBank/DDBJ whole genome shotgun (WGS) entry which is preliminary data.</text>
</comment>
<name>A0A242MLF9_CABSO</name>
<gene>
    <name evidence="1" type="ORF">PAMC26510_22200</name>
</gene>
<dbReference type="EMBL" id="NBTY01000117">
    <property type="protein sequence ID" value="OTP72158.1"/>
    <property type="molecule type" value="Genomic_DNA"/>
</dbReference>
<accession>A0A242MLF9</accession>
<evidence type="ECO:0000313" key="2">
    <source>
        <dbReference type="Proteomes" id="UP000194546"/>
    </source>
</evidence>
<proteinExistence type="predicted"/>
<dbReference type="Proteomes" id="UP000194546">
    <property type="component" value="Unassembled WGS sequence"/>
</dbReference>
<sequence>MQILGANLIQVYMEMIECRKDVAFHMAAARLNRANKWRALLPHEGSIVLGP</sequence>
<dbReference type="AlphaFoldDB" id="A0A242MLF9"/>
<evidence type="ECO:0000313" key="1">
    <source>
        <dbReference type="EMBL" id="OTP72158.1"/>
    </source>
</evidence>